<keyword evidence="13" id="KW-1185">Reference proteome</keyword>
<evidence type="ECO:0000256" key="4">
    <source>
        <dbReference type="ARBA" id="ARBA00022692"/>
    </source>
</evidence>
<accession>A0A5N6N5A2</accession>
<reference evidence="12 13" key="1">
    <citation type="submission" date="2019-05" db="EMBL/GenBank/DDBJ databases">
        <title>Mikania micrantha, genome provides insights into the molecular mechanism of rapid growth.</title>
        <authorList>
            <person name="Liu B."/>
        </authorList>
    </citation>
    <scope>NUCLEOTIDE SEQUENCE [LARGE SCALE GENOMIC DNA]</scope>
    <source>
        <strain evidence="12">NLD-2019</strain>
        <tissue evidence="12">Leaf</tissue>
    </source>
</reference>
<evidence type="ECO:0000256" key="11">
    <source>
        <dbReference type="SAM" id="MobiDB-lite"/>
    </source>
</evidence>
<evidence type="ECO:0000256" key="7">
    <source>
        <dbReference type="ARBA" id="ARBA00023002"/>
    </source>
</evidence>
<keyword evidence="3" id="KW-0349">Heme</keyword>
<keyword evidence="6" id="KW-1133">Transmembrane helix</keyword>
<dbReference type="OrthoDB" id="6764281at2759"/>
<evidence type="ECO:0000256" key="5">
    <source>
        <dbReference type="ARBA" id="ARBA00022723"/>
    </source>
</evidence>
<keyword evidence="4" id="KW-0812">Transmembrane</keyword>
<dbReference type="InterPro" id="IPR050651">
    <property type="entry name" value="Plant_Cytochrome_P450_Monoox"/>
</dbReference>
<keyword evidence="8" id="KW-0408">Iron</keyword>
<dbReference type="PRINTS" id="PR00385">
    <property type="entry name" value="P450"/>
</dbReference>
<dbReference type="Pfam" id="PF00067">
    <property type="entry name" value="p450"/>
    <property type="match status" value="1"/>
</dbReference>
<dbReference type="InterPro" id="IPR036396">
    <property type="entry name" value="Cyt_P450_sf"/>
</dbReference>
<dbReference type="GO" id="GO:0005506">
    <property type="term" value="F:iron ion binding"/>
    <property type="evidence" value="ECO:0007669"/>
    <property type="project" value="InterPro"/>
</dbReference>
<feature type="compositionally biased region" description="Polar residues" evidence="11">
    <location>
        <begin position="358"/>
        <end position="385"/>
    </location>
</feature>
<proteinExistence type="predicted"/>
<dbReference type="InterPro" id="IPR001128">
    <property type="entry name" value="Cyt_P450"/>
</dbReference>
<evidence type="ECO:0000256" key="6">
    <source>
        <dbReference type="ARBA" id="ARBA00022989"/>
    </source>
</evidence>
<keyword evidence="5" id="KW-0479">Metal-binding</keyword>
<protein>
    <recommendedName>
        <fullName evidence="14">Cytochrome P450</fullName>
    </recommendedName>
</protein>
<gene>
    <name evidence="12" type="ORF">E3N88_25633</name>
</gene>
<dbReference type="Gene3D" id="1.10.630.10">
    <property type="entry name" value="Cytochrome P450"/>
    <property type="match status" value="1"/>
</dbReference>
<evidence type="ECO:0000313" key="13">
    <source>
        <dbReference type="Proteomes" id="UP000326396"/>
    </source>
</evidence>
<evidence type="ECO:0000256" key="1">
    <source>
        <dbReference type="ARBA" id="ARBA00001971"/>
    </source>
</evidence>
<evidence type="ECO:0000256" key="3">
    <source>
        <dbReference type="ARBA" id="ARBA00022617"/>
    </source>
</evidence>
<evidence type="ECO:0000256" key="10">
    <source>
        <dbReference type="ARBA" id="ARBA00023136"/>
    </source>
</evidence>
<feature type="compositionally biased region" description="Low complexity" evidence="11">
    <location>
        <begin position="288"/>
        <end position="332"/>
    </location>
</feature>
<evidence type="ECO:0000256" key="9">
    <source>
        <dbReference type="ARBA" id="ARBA00023033"/>
    </source>
</evidence>
<dbReference type="GO" id="GO:0004497">
    <property type="term" value="F:monooxygenase activity"/>
    <property type="evidence" value="ECO:0007669"/>
    <property type="project" value="UniProtKB-KW"/>
</dbReference>
<comment type="cofactor">
    <cofactor evidence="1">
        <name>heme</name>
        <dbReference type="ChEBI" id="CHEBI:30413"/>
    </cofactor>
</comment>
<comment type="subcellular location">
    <subcellularLocation>
        <location evidence="2">Membrane</location>
    </subcellularLocation>
</comment>
<evidence type="ECO:0008006" key="14">
    <source>
        <dbReference type="Google" id="ProtNLM"/>
    </source>
</evidence>
<comment type="caution">
    <text evidence="12">The sequence shown here is derived from an EMBL/GenBank/DDBJ whole genome shotgun (WGS) entry which is preliminary data.</text>
</comment>
<feature type="region of interest" description="Disordered" evidence="11">
    <location>
        <begin position="260"/>
        <end position="385"/>
    </location>
</feature>
<dbReference type="GO" id="GO:0016020">
    <property type="term" value="C:membrane"/>
    <property type="evidence" value="ECO:0007669"/>
    <property type="project" value="UniProtKB-SubCell"/>
</dbReference>
<dbReference type="Proteomes" id="UP000326396">
    <property type="component" value="Linkage Group LG3"/>
</dbReference>
<dbReference type="EMBL" id="SZYD01000013">
    <property type="protein sequence ID" value="KAD4385465.1"/>
    <property type="molecule type" value="Genomic_DNA"/>
</dbReference>
<name>A0A5N6N5A2_9ASTR</name>
<dbReference type="AlphaFoldDB" id="A0A5N6N5A2"/>
<dbReference type="SUPFAM" id="SSF48264">
    <property type="entry name" value="Cytochrome P450"/>
    <property type="match status" value="1"/>
</dbReference>
<dbReference type="PRINTS" id="PR00463">
    <property type="entry name" value="EP450I"/>
</dbReference>
<evidence type="ECO:0000256" key="2">
    <source>
        <dbReference type="ARBA" id="ARBA00004370"/>
    </source>
</evidence>
<sequence>MRCKGRIDTDIDYYRVLSSSRSGSLRLKARELLIYLKRQQHRIEGHRFRFVRLFVPRLETCCISDSMSNLIFFVEKELVDIVGSAYYVAQKALFAAATDTTEATLTWTLALLVNNPMVLKKAQQEIENLVGKDRKVEESDMSKLVFLQAIIKESMRLCPVAPLSIPHESTEDCIVSGYMVPKGTRLFINVWKIHHDPQIWTNPFEFQPERFLTSNKEVDVKGRHFELIPFGSGRRGMMEQLRALESNSVSWTKKLADQIQGSSEHLDAMEASATMPPRRVRQRRNNTETENNNNLPPETVNANTTTHGNENNNNPSPETVNVNTTVGGTRNNDNLPPETATASTNFGDQNFLKKGKASDTNLNKSTSASKFTSGNTGNATTRKRK</sequence>
<dbReference type="InterPro" id="IPR002401">
    <property type="entry name" value="Cyt_P450_E_grp-I"/>
</dbReference>
<dbReference type="PANTHER" id="PTHR47947">
    <property type="entry name" value="CYTOCHROME P450 82C3-RELATED"/>
    <property type="match status" value="1"/>
</dbReference>
<dbReference type="GO" id="GO:0016705">
    <property type="term" value="F:oxidoreductase activity, acting on paired donors, with incorporation or reduction of molecular oxygen"/>
    <property type="evidence" value="ECO:0007669"/>
    <property type="project" value="InterPro"/>
</dbReference>
<organism evidence="12 13">
    <name type="scientific">Mikania micrantha</name>
    <name type="common">bitter vine</name>
    <dbReference type="NCBI Taxonomy" id="192012"/>
    <lineage>
        <taxon>Eukaryota</taxon>
        <taxon>Viridiplantae</taxon>
        <taxon>Streptophyta</taxon>
        <taxon>Embryophyta</taxon>
        <taxon>Tracheophyta</taxon>
        <taxon>Spermatophyta</taxon>
        <taxon>Magnoliopsida</taxon>
        <taxon>eudicotyledons</taxon>
        <taxon>Gunneridae</taxon>
        <taxon>Pentapetalae</taxon>
        <taxon>asterids</taxon>
        <taxon>campanulids</taxon>
        <taxon>Asterales</taxon>
        <taxon>Asteraceae</taxon>
        <taxon>Asteroideae</taxon>
        <taxon>Heliantheae alliance</taxon>
        <taxon>Eupatorieae</taxon>
        <taxon>Mikania</taxon>
    </lineage>
</organism>
<dbReference type="GO" id="GO:0020037">
    <property type="term" value="F:heme binding"/>
    <property type="evidence" value="ECO:0007669"/>
    <property type="project" value="InterPro"/>
</dbReference>
<dbReference type="PANTHER" id="PTHR47947:SF26">
    <property type="entry name" value="CYTOCHROME P450"/>
    <property type="match status" value="1"/>
</dbReference>
<keyword evidence="10" id="KW-0472">Membrane</keyword>
<keyword evidence="7" id="KW-0560">Oxidoreductase</keyword>
<evidence type="ECO:0000256" key="8">
    <source>
        <dbReference type="ARBA" id="ARBA00023004"/>
    </source>
</evidence>
<keyword evidence="9" id="KW-0503">Monooxygenase</keyword>
<evidence type="ECO:0000313" key="12">
    <source>
        <dbReference type="EMBL" id="KAD4385465.1"/>
    </source>
</evidence>